<protein>
    <submittedName>
        <fullName evidence="8">Integrase</fullName>
    </submittedName>
</protein>
<dbReference type="InterPro" id="IPR013762">
    <property type="entry name" value="Integrase-like_cat_sf"/>
</dbReference>
<dbReference type="InterPro" id="IPR025166">
    <property type="entry name" value="Integrase_DNA_bind_dom"/>
</dbReference>
<dbReference type="InterPro" id="IPR011010">
    <property type="entry name" value="DNA_brk_join_enz"/>
</dbReference>
<keyword evidence="2" id="KW-0229">DNA integration</keyword>
<dbReference type="PANTHER" id="PTHR30629">
    <property type="entry name" value="PROPHAGE INTEGRASE"/>
    <property type="match status" value="1"/>
</dbReference>
<evidence type="ECO:0000256" key="4">
    <source>
        <dbReference type="ARBA" id="ARBA00023172"/>
    </source>
</evidence>
<dbReference type="Pfam" id="PF22022">
    <property type="entry name" value="Phage_int_M"/>
    <property type="match status" value="1"/>
</dbReference>
<dbReference type="InterPro" id="IPR044068">
    <property type="entry name" value="CB"/>
</dbReference>
<dbReference type="Gene3D" id="3.30.160.390">
    <property type="entry name" value="Integrase, DNA-binding domain"/>
    <property type="match status" value="1"/>
</dbReference>
<dbReference type="Gene3D" id="1.10.443.10">
    <property type="entry name" value="Intergrase catalytic core"/>
    <property type="match status" value="1"/>
</dbReference>
<dbReference type="Gene3D" id="1.10.150.130">
    <property type="match status" value="1"/>
</dbReference>
<dbReference type="PROSITE" id="PS51898">
    <property type="entry name" value="TYR_RECOMBINASE"/>
    <property type="match status" value="1"/>
</dbReference>
<proteinExistence type="inferred from homology"/>
<feature type="domain" description="Core-binding (CB)" evidence="7">
    <location>
        <begin position="99"/>
        <end position="180"/>
    </location>
</feature>
<dbReference type="Pfam" id="PF13356">
    <property type="entry name" value="Arm-DNA-bind_3"/>
    <property type="match status" value="1"/>
</dbReference>
<comment type="caution">
    <text evidence="8">The sequence shown here is derived from an EMBL/GenBank/DDBJ whole genome shotgun (WGS) entry which is preliminary data.</text>
</comment>
<evidence type="ECO:0000256" key="5">
    <source>
        <dbReference type="PROSITE-ProRule" id="PRU01248"/>
    </source>
</evidence>
<evidence type="ECO:0000256" key="1">
    <source>
        <dbReference type="ARBA" id="ARBA00008857"/>
    </source>
</evidence>
<keyword evidence="9" id="KW-1185">Reference proteome</keyword>
<evidence type="ECO:0000259" key="6">
    <source>
        <dbReference type="PROSITE" id="PS51898"/>
    </source>
</evidence>
<reference evidence="8 9" key="1">
    <citation type="submission" date="2023-07" db="EMBL/GenBank/DDBJ databases">
        <title>Genomic Encyclopedia of Type Strains, Phase IV (KMG-IV): sequencing the most valuable type-strain genomes for metagenomic binning, comparative biology and taxonomic classification.</title>
        <authorList>
            <person name="Goeker M."/>
        </authorList>
    </citation>
    <scope>NUCLEOTIDE SEQUENCE [LARGE SCALE GENOMIC DNA]</scope>
    <source>
        <strain evidence="8 9">DSM 19013</strain>
    </source>
</reference>
<feature type="domain" description="Tyr recombinase" evidence="6">
    <location>
        <begin position="211"/>
        <end position="384"/>
    </location>
</feature>
<dbReference type="InterPro" id="IPR010998">
    <property type="entry name" value="Integrase_recombinase_N"/>
</dbReference>
<gene>
    <name evidence="8" type="ORF">QO012_004338</name>
</gene>
<dbReference type="InterPro" id="IPR002104">
    <property type="entry name" value="Integrase_catalytic"/>
</dbReference>
<dbReference type="EMBL" id="JAUSVP010000018">
    <property type="protein sequence ID" value="MDQ0449815.1"/>
    <property type="molecule type" value="Genomic_DNA"/>
</dbReference>
<keyword evidence="4" id="KW-0233">DNA recombination</keyword>
<dbReference type="CDD" id="cd00801">
    <property type="entry name" value="INT_P4_C"/>
    <property type="match status" value="1"/>
</dbReference>
<dbReference type="Pfam" id="PF00589">
    <property type="entry name" value="Phage_integrase"/>
    <property type="match status" value="1"/>
</dbReference>
<name>A0ABU0I7E9_9HYPH</name>
<dbReference type="InterPro" id="IPR038488">
    <property type="entry name" value="Integrase_DNA-bd_sf"/>
</dbReference>
<dbReference type="Proteomes" id="UP001231124">
    <property type="component" value="Unassembled WGS sequence"/>
</dbReference>
<evidence type="ECO:0000256" key="2">
    <source>
        <dbReference type="ARBA" id="ARBA00022908"/>
    </source>
</evidence>
<evidence type="ECO:0000256" key="3">
    <source>
        <dbReference type="ARBA" id="ARBA00023125"/>
    </source>
</evidence>
<dbReference type="PROSITE" id="PS51900">
    <property type="entry name" value="CB"/>
    <property type="match status" value="1"/>
</dbReference>
<evidence type="ECO:0000259" key="7">
    <source>
        <dbReference type="PROSITE" id="PS51900"/>
    </source>
</evidence>
<evidence type="ECO:0000313" key="9">
    <source>
        <dbReference type="Proteomes" id="UP001231124"/>
    </source>
</evidence>
<evidence type="ECO:0000313" key="8">
    <source>
        <dbReference type="EMBL" id="MDQ0449815.1"/>
    </source>
</evidence>
<dbReference type="SUPFAM" id="SSF56349">
    <property type="entry name" value="DNA breaking-rejoining enzymes"/>
    <property type="match status" value="1"/>
</dbReference>
<accession>A0ABU0I7E9</accession>
<organism evidence="8 9">
    <name type="scientific">Methylobacterium aerolatum</name>
    <dbReference type="NCBI Taxonomy" id="418708"/>
    <lineage>
        <taxon>Bacteria</taxon>
        <taxon>Pseudomonadati</taxon>
        <taxon>Pseudomonadota</taxon>
        <taxon>Alphaproteobacteria</taxon>
        <taxon>Hyphomicrobiales</taxon>
        <taxon>Methylobacteriaceae</taxon>
        <taxon>Methylobacterium</taxon>
    </lineage>
</organism>
<dbReference type="RefSeq" id="WP_238206286.1">
    <property type="nucleotide sequence ID" value="NZ_BPQE01000026.1"/>
</dbReference>
<sequence length="394" mass="43504">MVGKLTALGVAKLKTPGMYGDGGNLWLQVTGNGAKSWIFRFTLRGKSREMGLGSAATFSLAEARDKATTYRKLLYEGIDPIEMRRGQRQDAAIEAAKAITFKTCAERYIESHKAGWRNAKHAAQWTATLGAYAYPVFGELPVQAVDTGLVMQALQPIWTTKAETATRVRGRIESILDWATTHSYRRGENPARWKGHLANLLPKRSRVAKVEHHAALPFAEVPAFMAKLAAQEGIAAKLLAFTIQTAARTGESLGARWGEIDLEAGIWTVPAERMKAAAEHRVPLSSAALAILGEMKGLDATYVFPGGRRGKPLSNMAMLVLLRRMERGDLTVHGFRSSFRDWASETTDFPSEVVEMALAHTVESKVERAYRRGDLFEKRRELMSAWAAYVGRQA</sequence>
<dbReference type="InterPro" id="IPR050808">
    <property type="entry name" value="Phage_Integrase"/>
</dbReference>
<dbReference type="PANTHER" id="PTHR30629:SF2">
    <property type="entry name" value="PROPHAGE INTEGRASE INTS-RELATED"/>
    <property type="match status" value="1"/>
</dbReference>
<comment type="similarity">
    <text evidence="1">Belongs to the 'phage' integrase family.</text>
</comment>
<dbReference type="InterPro" id="IPR053876">
    <property type="entry name" value="Phage_int_M"/>
</dbReference>
<keyword evidence="3 5" id="KW-0238">DNA-binding</keyword>